<evidence type="ECO:0000313" key="2">
    <source>
        <dbReference type="EMBL" id="SDS19550.1"/>
    </source>
</evidence>
<dbReference type="Pfam" id="PF18029">
    <property type="entry name" value="Glyoxalase_6"/>
    <property type="match status" value="1"/>
</dbReference>
<organism evidence="2 3">
    <name type="scientific">Actinoplanes derwentensis</name>
    <dbReference type="NCBI Taxonomy" id="113562"/>
    <lineage>
        <taxon>Bacteria</taxon>
        <taxon>Bacillati</taxon>
        <taxon>Actinomycetota</taxon>
        <taxon>Actinomycetes</taxon>
        <taxon>Micromonosporales</taxon>
        <taxon>Micromonosporaceae</taxon>
        <taxon>Actinoplanes</taxon>
    </lineage>
</organism>
<dbReference type="Gene3D" id="3.10.180.10">
    <property type="entry name" value="2,3-Dihydroxybiphenyl 1,2-Dioxygenase, domain 1"/>
    <property type="match status" value="1"/>
</dbReference>
<dbReference type="EMBL" id="LT629758">
    <property type="protein sequence ID" value="SDS19550.1"/>
    <property type="molecule type" value="Genomic_DNA"/>
</dbReference>
<dbReference type="OrthoDB" id="3212826at2"/>
<dbReference type="Proteomes" id="UP000198688">
    <property type="component" value="Chromosome I"/>
</dbReference>
<sequence length="127" mass="13526">MHRSRLFGLFIDTPAADTPAAATFWAGAFGTTAQPVPGEEEFIALHEAFPGLAVDVQSVDDAPRYHLDIETDDVEAETARLLGLGAAVVADHGGHKTLRAPGGHLLCVVPIQSDQRLFDTSARPWPA</sequence>
<dbReference type="AlphaFoldDB" id="A0A1H1Q831"/>
<evidence type="ECO:0000313" key="3">
    <source>
        <dbReference type="Proteomes" id="UP000198688"/>
    </source>
</evidence>
<keyword evidence="3" id="KW-1185">Reference proteome</keyword>
<dbReference type="InterPro" id="IPR029068">
    <property type="entry name" value="Glyas_Bleomycin-R_OHBP_Dase"/>
</dbReference>
<evidence type="ECO:0000259" key="1">
    <source>
        <dbReference type="Pfam" id="PF18029"/>
    </source>
</evidence>
<dbReference type="RefSeq" id="WP_092540780.1">
    <property type="nucleotide sequence ID" value="NZ_BOMJ01000004.1"/>
</dbReference>
<dbReference type="InterPro" id="IPR041581">
    <property type="entry name" value="Glyoxalase_6"/>
</dbReference>
<reference evidence="2 3" key="1">
    <citation type="submission" date="2016-10" db="EMBL/GenBank/DDBJ databases">
        <authorList>
            <person name="de Groot N.N."/>
        </authorList>
    </citation>
    <scope>NUCLEOTIDE SEQUENCE [LARGE SCALE GENOMIC DNA]</scope>
    <source>
        <strain evidence="2 3">DSM 43941</strain>
    </source>
</reference>
<gene>
    <name evidence="2" type="ORF">SAMN04489716_0230</name>
</gene>
<protein>
    <recommendedName>
        <fullName evidence="1">Glyoxalase-like domain-containing protein</fullName>
    </recommendedName>
</protein>
<accession>A0A1H1Q831</accession>
<proteinExistence type="predicted"/>
<dbReference type="SUPFAM" id="SSF54593">
    <property type="entry name" value="Glyoxalase/Bleomycin resistance protein/Dihydroxybiphenyl dioxygenase"/>
    <property type="match status" value="1"/>
</dbReference>
<name>A0A1H1Q831_9ACTN</name>
<dbReference type="STRING" id="113562.SAMN04489716_0230"/>
<feature type="domain" description="Glyoxalase-like" evidence="1">
    <location>
        <begin position="10"/>
        <end position="109"/>
    </location>
</feature>